<dbReference type="Pfam" id="PF00005">
    <property type="entry name" value="ABC_tran"/>
    <property type="match status" value="1"/>
</dbReference>
<dbReference type="PROSITE" id="PS50893">
    <property type="entry name" value="ABC_TRANSPORTER_2"/>
    <property type="match status" value="1"/>
</dbReference>
<reference evidence="7" key="1">
    <citation type="journal article" date="2020" name="mSystems">
        <title>Genome- and Community-Level Interaction Insights into Carbon Utilization and Element Cycling Functions of Hydrothermarchaeota in Hydrothermal Sediment.</title>
        <authorList>
            <person name="Zhou Z."/>
            <person name="Liu Y."/>
            <person name="Xu W."/>
            <person name="Pan J."/>
            <person name="Luo Z.H."/>
            <person name="Li M."/>
        </authorList>
    </citation>
    <scope>NUCLEOTIDE SEQUENCE [LARGE SCALE GENOMIC DNA]</scope>
    <source>
        <strain evidence="7">SpSt-1056</strain>
    </source>
</reference>
<keyword evidence="2" id="KW-0813">Transport</keyword>
<evidence type="ECO:0000256" key="3">
    <source>
        <dbReference type="ARBA" id="ARBA00022741"/>
    </source>
</evidence>
<evidence type="ECO:0000256" key="4">
    <source>
        <dbReference type="ARBA" id="ARBA00022840"/>
    </source>
</evidence>
<dbReference type="InterPro" id="IPR003439">
    <property type="entry name" value="ABC_transporter-like_ATP-bd"/>
</dbReference>
<comment type="similarity">
    <text evidence="1">Belongs to the ABC transporter superfamily.</text>
</comment>
<evidence type="ECO:0000313" key="7">
    <source>
        <dbReference type="EMBL" id="HHK67579.1"/>
    </source>
</evidence>
<evidence type="ECO:0000256" key="1">
    <source>
        <dbReference type="ARBA" id="ARBA00005417"/>
    </source>
</evidence>
<comment type="caution">
    <text evidence="7">The sequence shown here is derived from an EMBL/GenBank/DDBJ whole genome shotgun (WGS) entry which is preliminary data.</text>
</comment>
<keyword evidence="5" id="KW-0029">Amino-acid transport</keyword>
<dbReference type="Gene3D" id="3.40.50.300">
    <property type="entry name" value="P-loop containing nucleotide triphosphate hydrolases"/>
    <property type="match status" value="1"/>
</dbReference>
<dbReference type="GO" id="GO:0015658">
    <property type="term" value="F:branched-chain amino acid transmembrane transporter activity"/>
    <property type="evidence" value="ECO:0007669"/>
    <property type="project" value="TreeGrafter"/>
</dbReference>
<dbReference type="InterPro" id="IPR003593">
    <property type="entry name" value="AAA+_ATPase"/>
</dbReference>
<evidence type="ECO:0000256" key="5">
    <source>
        <dbReference type="ARBA" id="ARBA00022970"/>
    </source>
</evidence>
<sequence length="271" mass="30335">MPTESSFFTKGRLSLKEALMRFVGLRPLRKCWGWVLVLLSMQSVNVLIKNLHVLRNVAIDVGKGESIMLIGRNGAGKSSTLKSIIGIYPTSSGKIIFDGEDITNLPPHVRAAMKGIGYSPEDSRVFPDLTVEENILLPTWLTNRKYDGDFMEIVLNIFPELKKLLKRKGLFCSGGEKKMVSISRTLALKPKLLLLDEAMEGLAPLVVRRFKEAFKEIENMGISMIMAESNFNVALTFNYRTYVIDRGEIIYNGDVEGIKSNQAVLSVIRGY</sequence>
<proteinExistence type="inferred from homology"/>
<dbReference type="AlphaFoldDB" id="A0A7C5LB62"/>
<accession>A0A7C5LB62</accession>
<dbReference type="EMBL" id="DRWN01000004">
    <property type="protein sequence ID" value="HHK67579.1"/>
    <property type="molecule type" value="Genomic_DNA"/>
</dbReference>
<dbReference type="PANTHER" id="PTHR43820">
    <property type="entry name" value="HIGH-AFFINITY BRANCHED-CHAIN AMINO ACID TRANSPORT ATP-BINDING PROTEIN LIVF"/>
    <property type="match status" value="1"/>
</dbReference>
<organism evidence="7">
    <name type="scientific">Caldiarchaeum subterraneum</name>
    <dbReference type="NCBI Taxonomy" id="311458"/>
    <lineage>
        <taxon>Archaea</taxon>
        <taxon>Nitrososphaerota</taxon>
        <taxon>Candidatus Caldarchaeales</taxon>
        <taxon>Candidatus Caldarchaeaceae</taxon>
        <taxon>Candidatus Caldarchaeum</taxon>
    </lineage>
</organism>
<dbReference type="PANTHER" id="PTHR43820:SF4">
    <property type="entry name" value="HIGH-AFFINITY BRANCHED-CHAIN AMINO ACID TRANSPORT ATP-BINDING PROTEIN LIVF"/>
    <property type="match status" value="1"/>
</dbReference>
<dbReference type="GO" id="GO:0016887">
    <property type="term" value="F:ATP hydrolysis activity"/>
    <property type="evidence" value="ECO:0007669"/>
    <property type="project" value="InterPro"/>
</dbReference>
<evidence type="ECO:0000259" key="6">
    <source>
        <dbReference type="PROSITE" id="PS50893"/>
    </source>
</evidence>
<dbReference type="InterPro" id="IPR052156">
    <property type="entry name" value="BCAA_Transport_ATP-bd_LivF"/>
</dbReference>
<dbReference type="InterPro" id="IPR027417">
    <property type="entry name" value="P-loop_NTPase"/>
</dbReference>
<dbReference type="PROSITE" id="PS00211">
    <property type="entry name" value="ABC_TRANSPORTER_1"/>
    <property type="match status" value="1"/>
</dbReference>
<gene>
    <name evidence="7" type="ORF">ENM11_00270</name>
</gene>
<name>A0A7C5LB62_CALS0</name>
<dbReference type="GO" id="GO:0005524">
    <property type="term" value="F:ATP binding"/>
    <property type="evidence" value="ECO:0007669"/>
    <property type="project" value="UniProtKB-KW"/>
</dbReference>
<keyword evidence="3" id="KW-0547">Nucleotide-binding</keyword>
<protein>
    <submittedName>
        <fullName evidence="7">ATP-binding cassette domain-containing protein</fullName>
    </submittedName>
</protein>
<dbReference type="SMART" id="SM00382">
    <property type="entry name" value="AAA"/>
    <property type="match status" value="1"/>
</dbReference>
<evidence type="ECO:0000256" key="2">
    <source>
        <dbReference type="ARBA" id="ARBA00022448"/>
    </source>
</evidence>
<feature type="domain" description="ABC transporter" evidence="6">
    <location>
        <begin position="39"/>
        <end position="271"/>
    </location>
</feature>
<keyword evidence="4 7" id="KW-0067">ATP-binding</keyword>
<dbReference type="GO" id="GO:0015807">
    <property type="term" value="P:L-amino acid transport"/>
    <property type="evidence" value="ECO:0007669"/>
    <property type="project" value="TreeGrafter"/>
</dbReference>
<dbReference type="SUPFAM" id="SSF52540">
    <property type="entry name" value="P-loop containing nucleoside triphosphate hydrolases"/>
    <property type="match status" value="1"/>
</dbReference>
<dbReference type="InterPro" id="IPR017871">
    <property type="entry name" value="ABC_transporter-like_CS"/>
</dbReference>